<dbReference type="GO" id="GO:0047499">
    <property type="term" value="F:calcium-independent phospholipase A2 activity"/>
    <property type="evidence" value="ECO:0007669"/>
    <property type="project" value="TreeGrafter"/>
</dbReference>
<dbReference type="PROSITE" id="PS51635">
    <property type="entry name" value="PNPLA"/>
    <property type="match status" value="1"/>
</dbReference>
<keyword evidence="2" id="KW-0442">Lipid degradation</keyword>
<organism evidence="6 7">
    <name type="scientific">Sistotremastrum suecicum HHB10207 ss-3</name>
    <dbReference type="NCBI Taxonomy" id="1314776"/>
    <lineage>
        <taxon>Eukaryota</taxon>
        <taxon>Fungi</taxon>
        <taxon>Dikarya</taxon>
        <taxon>Basidiomycota</taxon>
        <taxon>Agaricomycotina</taxon>
        <taxon>Agaricomycetes</taxon>
        <taxon>Sistotremastrales</taxon>
        <taxon>Sistotremastraceae</taxon>
        <taxon>Sistotremastrum</taxon>
    </lineage>
</organism>
<evidence type="ECO:0000313" key="7">
    <source>
        <dbReference type="Proteomes" id="UP000076798"/>
    </source>
</evidence>
<evidence type="ECO:0000313" key="6">
    <source>
        <dbReference type="EMBL" id="KZT38062.1"/>
    </source>
</evidence>
<evidence type="ECO:0000256" key="4">
    <source>
        <dbReference type="PROSITE-ProRule" id="PRU01161"/>
    </source>
</evidence>
<keyword evidence="7" id="KW-1185">Reference proteome</keyword>
<feature type="domain" description="PNPLA" evidence="5">
    <location>
        <begin position="70"/>
        <end position="274"/>
    </location>
</feature>
<dbReference type="GO" id="GO:0046486">
    <property type="term" value="P:glycerolipid metabolic process"/>
    <property type="evidence" value="ECO:0007669"/>
    <property type="project" value="UniProtKB-ARBA"/>
</dbReference>
<dbReference type="STRING" id="1314776.A0A166D2F6"/>
<dbReference type="Pfam" id="PF01734">
    <property type="entry name" value="Patatin"/>
    <property type="match status" value="1"/>
</dbReference>
<dbReference type="GO" id="GO:0016020">
    <property type="term" value="C:membrane"/>
    <property type="evidence" value="ECO:0007669"/>
    <property type="project" value="TreeGrafter"/>
</dbReference>
<proteinExistence type="predicted"/>
<name>A0A166D2F6_9AGAM</name>
<evidence type="ECO:0000256" key="3">
    <source>
        <dbReference type="ARBA" id="ARBA00023098"/>
    </source>
</evidence>
<gene>
    <name evidence="6" type="ORF">SISSUDRAFT_783689</name>
</gene>
<evidence type="ECO:0000259" key="5">
    <source>
        <dbReference type="PROSITE" id="PS51635"/>
    </source>
</evidence>
<dbReference type="GO" id="GO:0016042">
    <property type="term" value="P:lipid catabolic process"/>
    <property type="evidence" value="ECO:0007669"/>
    <property type="project" value="UniProtKB-KW"/>
</dbReference>
<protein>
    <submittedName>
        <fullName evidence="6">FabD/lysophospholipase-like protein</fullName>
    </submittedName>
</protein>
<dbReference type="GO" id="GO:0019369">
    <property type="term" value="P:arachidonate metabolic process"/>
    <property type="evidence" value="ECO:0007669"/>
    <property type="project" value="TreeGrafter"/>
</dbReference>
<reference evidence="6 7" key="1">
    <citation type="journal article" date="2016" name="Mol. Biol. Evol.">
        <title>Comparative Genomics of Early-Diverging Mushroom-Forming Fungi Provides Insights into the Origins of Lignocellulose Decay Capabilities.</title>
        <authorList>
            <person name="Nagy L.G."/>
            <person name="Riley R."/>
            <person name="Tritt A."/>
            <person name="Adam C."/>
            <person name="Daum C."/>
            <person name="Floudas D."/>
            <person name="Sun H."/>
            <person name="Yadav J.S."/>
            <person name="Pangilinan J."/>
            <person name="Larsson K.H."/>
            <person name="Matsuura K."/>
            <person name="Barry K."/>
            <person name="Labutti K."/>
            <person name="Kuo R."/>
            <person name="Ohm R.A."/>
            <person name="Bhattacharya S.S."/>
            <person name="Shirouzu T."/>
            <person name="Yoshinaga Y."/>
            <person name="Martin F.M."/>
            <person name="Grigoriev I.V."/>
            <person name="Hibbett D.S."/>
        </authorList>
    </citation>
    <scope>NUCLEOTIDE SEQUENCE [LARGE SCALE GENOMIC DNA]</scope>
    <source>
        <strain evidence="6 7">HHB10207 ss-3</strain>
    </source>
</reference>
<evidence type="ECO:0000256" key="2">
    <source>
        <dbReference type="ARBA" id="ARBA00022963"/>
    </source>
</evidence>
<dbReference type="AlphaFoldDB" id="A0A166D2F6"/>
<sequence length="375" mass="41482">MTGSVHGVSPALRGCERRGPRCERGLAAIPSVLYGYSNVLSHILRSPCNNTQSSVCQMSSSSSNKGLRLLSLDSGGVRGLSMLIILQEIMYRIQVREGLDRMPLPCQYFDLIGGSGTGGLIALLLGRCGMSIEECIATYVGMAAAVFRKVKRGSNERFRATILETEWKKIMKRVLNDENATMIVRGQDLGRPYCNTFVCAMSRDNMNANIPRLFHTYPVPKNPSFDCKIWEAARATTADPEIFKPIRIGSLGSSPEFYIGPTMIGRSNPIHQVLEQSALLHPDRHVGCVVSIGAGKPATLALPQRSLSRRGPFLNHFLPDSIVNFMQSLAKDGDRDSEDVSKRFVNAADHYSRLTVQQGLQTVEMMQWEKTRSWA</sequence>
<keyword evidence="3" id="KW-0443">Lipid metabolism</keyword>
<comment type="caution">
    <text evidence="4">Lacks conserved residue(s) required for the propagation of feature annotation.</text>
</comment>
<dbReference type="Gene3D" id="3.40.1090.10">
    <property type="entry name" value="Cytosolic phospholipase A2 catalytic domain"/>
    <property type="match status" value="1"/>
</dbReference>
<dbReference type="InterPro" id="IPR002641">
    <property type="entry name" value="PNPLA_dom"/>
</dbReference>
<dbReference type="PANTHER" id="PTHR24185:SF1">
    <property type="entry name" value="CALCIUM-INDEPENDENT PHOSPHOLIPASE A2-GAMMA"/>
    <property type="match status" value="1"/>
</dbReference>
<dbReference type="Proteomes" id="UP000076798">
    <property type="component" value="Unassembled WGS sequence"/>
</dbReference>
<dbReference type="PANTHER" id="PTHR24185">
    <property type="entry name" value="CALCIUM-INDEPENDENT PHOSPHOLIPASE A2-GAMMA"/>
    <property type="match status" value="1"/>
</dbReference>
<evidence type="ECO:0000256" key="1">
    <source>
        <dbReference type="ARBA" id="ARBA00022801"/>
    </source>
</evidence>
<dbReference type="SUPFAM" id="SSF52151">
    <property type="entry name" value="FabD/lysophospholipase-like"/>
    <property type="match status" value="1"/>
</dbReference>
<accession>A0A166D2F6</accession>
<keyword evidence="1" id="KW-0378">Hydrolase</keyword>
<dbReference type="InterPro" id="IPR016035">
    <property type="entry name" value="Acyl_Trfase/lysoPLipase"/>
</dbReference>
<dbReference type="OrthoDB" id="630895at2759"/>
<dbReference type="EMBL" id="KV428070">
    <property type="protein sequence ID" value="KZT38062.1"/>
    <property type="molecule type" value="Genomic_DNA"/>
</dbReference>